<dbReference type="AlphaFoldDB" id="A0A644ZSC6"/>
<accession>A0A644ZSC6</accession>
<feature type="compositionally biased region" description="Acidic residues" evidence="1">
    <location>
        <begin position="26"/>
        <end position="36"/>
    </location>
</feature>
<evidence type="ECO:0000256" key="1">
    <source>
        <dbReference type="SAM" id="MobiDB-lite"/>
    </source>
</evidence>
<sequence>MKMDAKKMAKGIIDSVMLGLLHDGFADDPDKDCENEESARGHDHDRPVGPPASQDPVAPEAACPQEFTNKRDCQEYVGVSKPGSQAVHQGEHRLVLQGKSLDTPHDDAVCDDQSHIGAELLPHLWVERLEHDVYDDDEGGDDHGFHHHPDTGWYVVSDQREREARKGGGEHDAKRHDQGVLQLVRHRQGGTNAKNLDKHGVVLPQWFHKGFS</sequence>
<organism evidence="2">
    <name type="scientific">bioreactor metagenome</name>
    <dbReference type="NCBI Taxonomy" id="1076179"/>
    <lineage>
        <taxon>unclassified sequences</taxon>
        <taxon>metagenomes</taxon>
        <taxon>ecological metagenomes</taxon>
    </lineage>
</organism>
<evidence type="ECO:0000313" key="2">
    <source>
        <dbReference type="EMBL" id="MPM40504.1"/>
    </source>
</evidence>
<proteinExistence type="predicted"/>
<reference evidence="2" key="1">
    <citation type="submission" date="2019-08" db="EMBL/GenBank/DDBJ databases">
        <authorList>
            <person name="Kucharzyk K."/>
            <person name="Murdoch R.W."/>
            <person name="Higgins S."/>
            <person name="Loffler F."/>
        </authorList>
    </citation>
    <scope>NUCLEOTIDE SEQUENCE</scope>
</reference>
<dbReference type="EMBL" id="VSSQ01009023">
    <property type="protein sequence ID" value="MPM40504.1"/>
    <property type="molecule type" value="Genomic_DNA"/>
</dbReference>
<comment type="caution">
    <text evidence="2">The sequence shown here is derived from an EMBL/GenBank/DDBJ whole genome shotgun (WGS) entry which is preliminary data.</text>
</comment>
<feature type="region of interest" description="Disordered" evidence="1">
    <location>
        <begin position="24"/>
        <end position="66"/>
    </location>
</feature>
<gene>
    <name evidence="2" type="ORF">SDC9_87148</name>
</gene>
<protein>
    <submittedName>
        <fullName evidence="2">Uncharacterized protein</fullName>
    </submittedName>
</protein>
<name>A0A644ZSC6_9ZZZZ</name>
<feature type="compositionally biased region" description="Basic and acidic residues" evidence="1">
    <location>
        <begin position="37"/>
        <end position="47"/>
    </location>
</feature>